<evidence type="ECO:0000313" key="2">
    <source>
        <dbReference type="EMBL" id="VEU68673.1"/>
    </source>
</evidence>
<dbReference type="Proteomes" id="UP000290495">
    <property type="component" value="Chromosome"/>
</dbReference>
<reference evidence="2 3" key="1">
    <citation type="submission" date="2019-01" db="EMBL/GenBank/DDBJ databases">
        <authorList>
            <consortium name="Pathogen Informatics"/>
        </authorList>
    </citation>
    <scope>NUCLEOTIDE SEQUENCE [LARGE SCALE GENOMIC DNA]</scope>
    <source>
        <strain evidence="2 3">NCTC10146</strain>
    </source>
</reference>
<proteinExistence type="predicted"/>
<evidence type="ECO:0000313" key="3">
    <source>
        <dbReference type="Proteomes" id="UP000290495"/>
    </source>
</evidence>
<dbReference type="EMBL" id="LR215010">
    <property type="protein sequence ID" value="VEU68673.1"/>
    <property type="molecule type" value="Genomic_DNA"/>
</dbReference>
<protein>
    <submittedName>
        <fullName evidence="2">Uncharacterized protein</fullName>
    </submittedName>
</protein>
<keyword evidence="1" id="KW-1133">Transmembrane helix</keyword>
<name>A0A449AQ62_9BACT</name>
<keyword evidence="1" id="KW-0472">Membrane</keyword>
<dbReference type="AlphaFoldDB" id="A0A449AQ62"/>
<organism evidence="2 3">
    <name type="scientific">Mycoplasmopsis canis</name>
    <dbReference type="NCBI Taxonomy" id="29555"/>
    <lineage>
        <taxon>Bacteria</taxon>
        <taxon>Bacillati</taxon>
        <taxon>Mycoplasmatota</taxon>
        <taxon>Mycoplasmoidales</taxon>
        <taxon>Metamycoplasmataceae</taxon>
        <taxon>Mycoplasmopsis</taxon>
    </lineage>
</organism>
<evidence type="ECO:0000256" key="1">
    <source>
        <dbReference type="SAM" id="Phobius"/>
    </source>
</evidence>
<feature type="transmembrane region" description="Helical" evidence="1">
    <location>
        <begin position="20"/>
        <end position="38"/>
    </location>
</feature>
<keyword evidence="1" id="KW-0812">Transmembrane</keyword>
<gene>
    <name evidence="2" type="ORF">NCTC10146_00121</name>
</gene>
<accession>A0A449AQ62</accession>
<sequence length="87" mass="10399">MAIMANLIQIYLKVFMKLKYLFMMGLVPSILGISAISANKNENNQEYTEKKEFILHSEIMRIKRLTNKDTKYLWSKEITDIFNRKFF</sequence>